<comment type="caution">
    <text evidence="1">The sequence shown here is derived from an EMBL/GenBank/DDBJ whole genome shotgun (WGS) entry which is preliminary data.</text>
</comment>
<protein>
    <submittedName>
        <fullName evidence="1">Glucose/arabinose dehydrogenase</fullName>
    </submittedName>
</protein>
<evidence type="ECO:0000313" key="1">
    <source>
        <dbReference type="EMBL" id="MBB4022959.1"/>
    </source>
</evidence>
<dbReference type="RefSeq" id="WP_054540080.1">
    <property type="nucleotide sequence ID" value="NZ_JACIEQ010000003.1"/>
</dbReference>
<dbReference type="AlphaFoldDB" id="A0A840CIA9"/>
<dbReference type="Proteomes" id="UP000585681">
    <property type="component" value="Unassembled WGS sequence"/>
</dbReference>
<reference evidence="1" key="1">
    <citation type="submission" date="2020-08" db="EMBL/GenBank/DDBJ databases">
        <title>Genomic Encyclopedia of Type Strains, Phase IV (KMG-IV): sequencing the most valuable type-strain genomes for metagenomic binning, comparative biology and taxonomic classification.</title>
        <authorList>
            <person name="Goeker M."/>
        </authorList>
    </citation>
    <scope>NUCLEOTIDE SEQUENCE [LARGE SCALE GENOMIC DNA]</scope>
    <source>
        <strain evidence="1">DSM 105040</strain>
    </source>
</reference>
<evidence type="ECO:0000313" key="2">
    <source>
        <dbReference type="Proteomes" id="UP000585681"/>
    </source>
</evidence>
<gene>
    <name evidence="1" type="ORF">GGR17_002778</name>
</gene>
<dbReference type="InterPro" id="IPR011042">
    <property type="entry name" value="6-blade_b-propeller_TolB-like"/>
</dbReference>
<dbReference type="EMBL" id="JACIEQ010000003">
    <property type="protein sequence ID" value="MBB4022959.1"/>
    <property type="molecule type" value="Genomic_DNA"/>
</dbReference>
<dbReference type="SUPFAM" id="SSF63829">
    <property type="entry name" value="Calcium-dependent phosphotriesterase"/>
    <property type="match status" value="1"/>
</dbReference>
<sequence>MVEEADDALICTNSAGDVARYRPGGEAEMIATGLDTLMGLVTDSDGSWLVCESGTGRVLRIDGKGELEVVADGLDKPAGITIGADGTLFVSEIGSGRLVAIVDGKPQVLHTGMIEPHGVAVVGDPVMVLDRTAGKLIGVTAGTATVLASGLPTGGGVGRRINTPPGIAGLMPGPLSAFADLAVLADGRLCIGCDGNGSVLTLSQHS</sequence>
<proteinExistence type="predicted"/>
<name>A0A840CIA9_9RHOB</name>
<dbReference type="Gene3D" id="2.120.10.30">
    <property type="entry name" value="TolB, C-terminal domain"/>
    <property type="match status" value="1"/>
</dbReference>
<keyword evidence="2" id="KW-1185">Reference proteome</keyword>
<organism evidence="1 2">
    <name type="scientific">Actibacterium naphthalenivorans</name>
    <dbReference type="NCBI Taxonomy" id="1614693"/>
    <lineage>
        <taxon>Bacteria</taxon>
        <taxon>Pseudomonadati</taxon>
        <taxon>Pseudomonadota</taxon>
        <taxon>Alphaproteobacteria</taxon>
        <taxon>Rhodobacterales</taxon>
        <taxon>Roseobacteraceae</taxon>
        <taxon>Actibacterium</taxon>
    </lineage>
</organism>
<accession>A0A840CIA9</accession>